<feature type="non-terminal residue" evidence="1">
    <location>
        <position position="1"/>
    </location>
</feature>
<proteinExistence type="predicted"/>
<name>A0AC60PYV2_IXOPE</name>
<accession>A0AC60PYV2</accession>
<organism evidence="1 2">
    <name type="scientific">Ixodes persulcatus</name>
    <name type="common">Taiga tick</name>
    <dbReference type="NCBI Taxonomy" id="34615"/>
    <lineage>
        <taxon>Eukaryota</taxon>
        <taxon>Metazoa</taxon>
        <taxon>Ecdysozoa</taxon>
        <taxon>Arthropoda</taxon>
        <taxon>Chelicerata</taxon>
        <taxon>Arachnida</taxon>
        <taxon>Acari</taxon>
        <taxon>Parasitiformes</taxon>
        <taxon>Ixodida</taxon>
        <taxon>Ixodoidea</taxon>
        <taxon>Ixodidae</taxon>
        <taxon>Ixodinae</taxon>
        <taxon>Ixodes</taxon>
    </lineage>
</organism>
<protein>
    <submittedName>
        <fullName evidence="1">Uncharacterized protein</fullName>
    </submittedName>
</protein>
<evidence type="ECO:0000313" key="1">
    <source>
        <dbReference type="EMBL" id="KAG0426461.1"/>
    </source>
</evidence>
<comment type="caution">
    <text evidence="1">The sequence shown here is derived from an EMBL/GenBank/DDBJ whole genome shotgun (WGS) entry which is preliminary data.</text>
</comment>
<gene>
    <name evidence="1" type="ORF">HPB47_026436</name>
</gene>
<keyword evidence="2" id="KW-1185">Reference proteome</keyword>
<dbReference type="Proteomes" id="UP000805193">
    <property type="component" value="Unassembled WGS sequence"/>
</dbReference>
<reference evidence="1 2" key="1">
    <citation type="journal article" date="2020" name="Cell">
        <title>Large-Scale Comparative Analyses of Tick Genomes Elucidate Their Genetic Diversity and Vector Capacities.</title>
        <authorList>
            <consortium name="Tick Genome and Microbiome Consortium (TIGMIC)"/>
            <person name="Jia N."/>
            <person name="Wang J."/>
            <person name="Shi W."/>
            <person name="Du L."/>
            <person name="Sun Y."/>
            <person name="Zhan W."/>
            <person name="Jiang J.F."/>
            <person name="Wang Q."/>
            <person name="Zhang B."/>
            <person name="Ji P."/>
            <person name="Bell-Sakyi L."/>
            <person name="Cui X.M."/>
            <person name="Yuan T.T."/>
            <person name="Jiang B.G."/>
            <person name="Yang W.F."/>
            <person name="Lam T.T."/>
            <person name="Chang Q.C."/>
            <person name="Ding S.J."/>
            <person name="Wang X.J."/>
            <person name="Zhu J.G."/>
            <person name="Ruan X.D."/>
            <person name="Zhao L."/>
            <person name="Wei J.T."/>
            <person name="Ye R.Z."/>
            <person name="Que T.C."/>
            <person name="Du C.H."/>
            <person name="Zhou Y.H."/>
            <person name="Cheng J.X."/>
            <person name="Dai P.F."/>
            <person name="Guo W.B."/>
            <person name="Han X.H."/>
            <person name="Huang E.J."/>
            <person name="Li L.F."/>
            <person name="Wei W."/>
            <person name="Gao Y.C."/>
            <person name="Liu J.Z."/>
            <person name="Shao H.Z."/>
            <person name="Wang X."/>
            <person name="Wang C.C."/>
            <person name="Yang T.C."/>
            <person name="Huo Q.B."/>
            <person name="Li W."/>
            <person name="Chen H.Y."/>
            <person name="Chen S.E."/>
            <person name="Zhou L.G."/>
            <person name="Ni X.B."/>
            <person name="Tian J.H."/>
            <person name="Sheng Y."/>
            <person name="Liu T."/>
            <person name="Pan Y.S."/>
            <person name="Xia L.Y."/>
            <person name="Li J."/>
            <person name="Zhao F."/>
            <person name="Cao W.C."/>
        </authorList>
    </citation>
    <scope>NUCLEOTIDE SEQUENCE [LARGE SCALE GENOMIC DNA]</scope>
    <source>
        <strain evidence="1">Iper-2018</strain>
    </source>
</reference>
<dbReference type="EMBL" id="JABSTQ010009716">
    <property type="protein sequence ID" value="KAG0426461.1"/>
    <property type="molecule type" value="Genomic_DNA"/>
</dbReference>
<evidence type="ECO:0000313" key="2">
    <source>
        <dbReference type="Proteomes" id="UP000805193"/>
    </source>
</evidence>
<sequence length="92" mass="9921">ASAMLGALLLLLSGATLALCWPSERPPWDGDAKGLGAVYLVAPPATARLPWPKRALSLFAHWRPQQYNPGGDEPELPSDFVGRPHGLPLRWG</sequence>